<evidence type="ECO:0000259" key="2">
    <source>
        <dbReference type="PROSITE" id="PS51724"/>
    </source>
</evidence>
<sequence length="422" mass="45496">MILARRWLAVALCAVSLSGCGYLYDPQGFSTAISPWDNGQASDQAMLALSKGHFDAAEQLGAEALRRNPRDPYALLVMASVYQNTARADLARQYYLALISMHPQQTTVWGSGADMRRRTIEDIARSNLAALGPGPGPGMLADIAGTPAAAYETVAVHPPQVSVQDAAFTADTAVITRFETLRRLLKSNMISRDDYIRRRAANLGALLPYSVARRPGAGLGQPAPSAEQIIGRLKDISANFQEKSVSEDAMAAERTAILEALLPLHPLRRADPPPPVNDQLAYAAVAGRVQRLRDADLITAGEAARERAAAEGQLAQAMAQAEAAARMASGTTPQPPLSAKGEGVALGVYVSEMRAEVAWESLQRRFPQQLGALQSSILRVRHRRRGHVYVLRAGPVLDRHAALAVCHVLRRDRVSCAPTLIR</sequence>
<dbReference type="PROSITE" id="PS51257">
    <property type="entry name" value="PROKAR_LIPOPROTEIN"/>
    <property type="match status" value="1"/>
</dbReference>
<gene>
    <name evidence="3" type="ORF">GALL_232630</name>
</gene>
<feature type="domain" description="SPOR" evidence="2">
    <location>
        <begin position="336"/>
        <end position="422"/>
    </location>
</feature>
<keyword evidence="1" id="KW-0175">Coiled coil</keyword>
<name>A0A1J5RS49_9ZZZZ</name>
<reference evidence="3" key="1">
    <citation type="submission" date="2016-10" db="EMBL/GenBank/DDBJ databases">
        <title>Sequence of Gallionella enrichment culture.</title>
        <authorList>
            <person name="Poehlein A."/>
            <person name="Muehling M."/>
            <person name="Daniel R."/>
        </authorList>
    </citation>
    <scope>NUCLEOTIDE SEQUENCE</scope>
</reference>
<dbReference type="AlphaFoldDB" id="A0A1J5RS49"/>
<proteinExistence type="predicted"/>
<dbReference type="GO" id="GO:0042834">
    <property type="term" value="F:peptidoglycan binding"/>
    <property type="evidence" value="ECO:0007669"/>
    <property type="project" value="InterPro"/>
</dbReference>
<comment type="caution">
    <text evidence="3">The sequence shown here is derived from an EMBL/GenBank/DDBJ whole genome shotgun (WGS) entry which is preliminary data.</text>
</comment>
<dbReference type="Gene3D" id="1.25.40.10">
    <property type="entry name" value="Tetratricopeptide repeat domain"/>
    <property type="match status" value="1"/>
</dbReference>
<dbReference type="EMBL" id="MLJW01000179">
    <property type="protein sequence ID" value="OIQ94807.1"/>
    <property type="molecule type" value="Genomic_DNA"/>
</dbReference>
<dbReference type="InterPro" id="IPR011990">
    <property type="entry name" value="TPR-like_helical_dom_sf"/>
</dbReference>
<dbReference type="SUPFAM" id="SSF48452">
    <property type="entry name" value="TPR-like"/>
    <property type="match status" value="1"/>
</dbReference>
<dbReference type="PROSITE" id="PS51724">
    <property type="entry name" value="SPOR"/>
    <property type="match status" value="1"/>
</dbReference>
<dbReference type="InterPro" id="IPR007730">
    <property type="entry name" value="SPOR-like_dom"/>
</dbReference>
<feature type="coiled-coil region" evidence="1">
    <location>
        <begin position="300"/>
        <end position="327"/>
    </location>
</feature>
<protein>
    <recommendedName>
        <fullName evidence="2">SPOR domain-containing protein</fullName>
    </recommendedName>
</protein>
<evidence type="ECO:0000256" key="1">
    <source>
        <dbReference type="SAM" id="Coils"/>
    </source>
</evidence>
<organism evidence="3">
    <name type="scientific">mine drainage metagenome</name>
    <dbReference type="NCBI Taxonomy" id="410659"/>
    <lineage>
        <taxon>unclassified sequences</taxon>
        <taxon>metagenomes</taxon>
        <taxon>ecological metagenomes</taxon>
    </lineage>
</organism>
<evidence type="ECO:0000313" key="3">
    <source>
        <dbReference type="EMBL" id="OIQ94807.1"/>
    </source>
</evidence>
<accession>A0A1J5RS49</accession>